<accession>A0ACC5R3W4</accession>
<sequence>MTKAYVLLSYVLWPALFGCGLLGAYCAFASDHPLLWFNVVYLSIAAGIALFEYLMPYERDWLAPDGEIVNDIAHTLLTKGAVQVAAAAGATFPILVAMVAQPHVGNDDGLWPTNWPLLLQVALALVIAELGLYAAHRYAHERLILWRFHALHHSVERLRVFNTGRFHVVDSIVKAALSQIPLYLLGAPLPVFLWVGAVTAFIGLLTHCNIEMRTGFLDWIFSTPRLHRWHHSRDATVGNTNYCENVVLWDQLLGTYHNPPYPSSTDIGIKGEIAKSFWTQLTQPFTKEGLRQILGRHKKNNAPVVRERVDI</sequence>
<name>A0ACC5R3W4_9HYPH</name>
<comment type="caution">
    <text evidence="1">The sequence shown here is derived from an EMBL/GenBank/DDBJ whole genome shotgun (WGS) entry which is preliminary data.</text>
</comment>
<dbReference type="EMBL" id="JAENHL010000007">
    <property type="protein sequence ID" value="MBK1867349.1"/>
    <property type="molecule type" value="Genomic_DNA"/>
</dbReference>
<reference evidence="1" key="1">
    <citation type="submission" date="2021-01" db="EMBL/GenBank/DDBJ databases">
        <authorList>
            <person name="Sun Q."/>
        </authorList>
    </citation>
    <scope>NUCLEOTIDE SEQUENCE</scope>
    <source>
        <strain evidence="1">YIM B02566</strain>
    </source>
</reference>
<evidence type="ECO:0000313" key="2">
    <source>
        <dbReference type="Proteomes" id="UP000616151"/>
    </source>
</evidence>
<keyword evidence="2" id="KW-1185">Reference proteome</keyword>
<protein>
    <submittedName>
        <fullName evidence="1">Sterol desaturase family protein</fullName>
    </submittedName>
</protein>
<gene>
    <name evidence="1" type="ORF">JHL16_13415</name>
</gene>
<organism evidence="1 2">
    <name type="scientific">Taklimakanibacter albus</name>
    <dbReference type="NCBI Taxonomy" id="2800327"/>
    <lineage>
        <taxon>Bacteria</taxon>
        <taxon>Pseudomonadati</taxon>
        <taxon>Pseudomonadota</taxon>
        <taxon>Alphaproteobacteria</taxon>
        <taxon>Hyphomicrobiales</taxon>
        <taxon>Aestuariivirgaceae</taxon>
        <taxon>Taklimakanibacter</taxon>
    </lineage>
</organism>
<proteinExistence type="predicted"/>
<dbReference type="Proteomes" id="UP000616151">
    <property type="component" value="Unassembled WGS sequence"/>
</dbReference>
<evidence type="ECO:0000313" key="1">
    <source>
        <dbReference type="EMBL" id="MBK1867349.1"/>
    </source>
</evidence>